<keyword evidence="2" id="KW-1185">Reference proteome</keyword>
<sequence>VKQIINLLLLNNFYPVISYRWVEKRKRRFIVYGSVTRYGPQSICQRKWLTLNVIFKRNKIGKGDNKVITSQSFLSGDIVPTIKKEKKAMNYFIRFESLVMVRNQLPASSG</sequence>
<accession>A0A833R8J5</accession>
<dbReference type="EMBL" id="WNWW01000514">
    <property type="protein sequence ID" value="KAF3423979.1"/>
    <property type="molecule type" value="Genomic_DNA"/>
</dbReference>
<dbReference type="AlphaFoldDB" id="A0A833R8J5"/>
<reference evidence="1" key="1">
    <citation type="submission" date="2019-11" db="EMBL/GenBank/DDBJ databases">
        <title>The nuclear and mitochondrial genomes of Frieseomelitta varia - a highly eusocial stingless bee (Meliponini) with a permanently sterile worker caste.</title>
        <authorList>
            <person name="Freitas F.C.P."/>
            <person name="Lourenco A.P."/>
            <person name="Nunes F.M.F."/>
            <person name="Paschoal A.R."/>
            <person name="Abreu F.C.P."/>
            <person name="Barbin F.O."/>
            <person name="Bataglia L."/>
            <person name="Cardoso-Junior C.A.M."/>
            <person name="Cervoni M.S."/>
            <person name="Silva S.R."/>
            <person name="Dalarmi F."/>
            <person name="Del Lama M.A."/>
            <person name="Depintor T.S."/>
            <person name="Ferreira K.M."/>
            <person name="Goria P.S."/>
            <person name="Jaskot M.C."/>
            <person name="Lago D.C."/>
            <person name="Luna-Lucena D."/>
            <person name="Moda L.M."/>
            <person name="Nascimento L."/>
            <person name="Pedrino M."/>
            <person name="Rabico F.O."/>
            <person name="Sanches F.C."/>
            <person name="Santos D.E."/>
            <person name="Santos C.G."/>
            <person name="Vieira J."/>
            <person name="Lopes T.F."/>
            <person name="Barchuk A.R."/>
            <person name="Hartfelder K."/>
            <person name="Simoes Z.L.P."/>
            <person name="Bitondi M.M.G."/>
            <person name="Pinheiro D.G."/>
        </authorList>
    </citation>
    <scope>NUCLEOTIDE SEQUENCE</scope>
    <source>
        <strain evidence="1">USP_RPSP 00005682</strain>
        <tissue evidence="1">Whole individual</tissue>
    </source>
</reference>
<dbReference type="Proteomes" id="UP000655588">
    <property type="component" value="Unassembled WGS sequence"/>
</dbReference>
<organism evidence="1 2">
    <name type="scientific">Frieseomelitta varia</name>
    <dbReference type="NCBI Taxonomy" id="561572"/>
    <lineage>
        <taxon>Eukaryota</taxon>
        <taxon>Metazoa</taxon>
        <taxon>Ecdysozoa</taxon>
        <taxon>Arthropoda</taxon>
        <taxon>Hexapoda</taxon>
        <taxon>Insecta</taxon>
        <taxon>Pterygota</taxon>
        <taxon>Neoptera</taxon>
        <taxon>Endopterygota</taxon>
        <taxon>Hymenoptera</taxon>
        <taxon>Apocrita</taxon>
        <taxon>Aculeata</taxon>
        <taxon>Apoidea</taxon>
        <taxon>Anthophila</taxon>
        <taxon>Apidae</taxon>
        <taxon>Frieseomelitta</taxon>
    </lineage>
</organism>
<gene>
    <name evidence="1" type="ORF">E2986_12756</name>
</gene>
<evidence type="ECO:0000313" key="2">
    <source>
        <dbReference type="Proteomes" id="UP000655588"/>
    </source>
</evidence>
<feature type="non-terminal residue" evidence="1">
    <location>
        <position position="110"/>
    </location>
</feature>
<proteinExistence type="predicted"/>
<protein>
    <submittedName>
        <fullName evidence="1">Uncharacterized protein</fullName>
    </submittedName>
</protein>
<evidence type="ECO:0000313" key="1">
    <source>
        <dbReference type="EMBL" id="KAF3423979.1"/>
    </source>
</evidence>
<name>A0A833R8J5_9HYME</name>
<comment type="caution">
    <text evidence="1">The sequence shown here is derived from an EMBL/GenBank/DDBJ whole genome shotgun (WGS) entry which is preliminary data.</text>
</comment>